<keyword evidence="2" id="KW-0732">Signal</keyword>
<reference evidence="4" key="1">
    <citation type="submission" date="2022-10" db="EMBL/GenBank/DDBJ databases">
        <title>Genome assembly of Pristionchus species.</title>
        <authorList>
            <person name="Yoshida K."/>
            <person name="Sommer R.J."/>
        </authorList>
    </citation>
    <scope>NUCLEOTIDE SEQUENCE [LARGE SCALE GENOMIC DNA]</scope>
    <source>
        <strain evidence="4">RS5460</strain>
    </source>
</reference>
<evidence type="ECO:0000313" key="4">
    <source>
        <dbReference type="Proteomes" id="UP001328107"/>
    </source>
</evidence>
<keyword evidence="4" id="KW-1185">Reference proteome</keyword>
<feature type="chain" id="PRO_5042814780" evidence="2">
    <location>
        <begin position="16"/>
        <end position="370"/>
    </location>
</feature>
<sequence>LRLLLLALLLQNAVALIEFYQSKLYDEYDFTKDVIIDNIFCDPGCRIYASVPASSVEIAKKLIVQADHQNETSLYDISTMTDGIQKGYFEVERGNQLVTIVNGNDEGVTAPIAVWVLRSDTSDIGCNPGAIGACTMILEAAQLNTAPSQIDKVTVMSALPFYIKTTTEGPMMTISKLAGFDVLQSVDDNCASVFEEIIDGDAFADVQAIVNSPLISFYFNNIDFLDTKVAISASLGNDKTLDFSRLSFASSPGFNGCDGKNRFRSSHYDDKSVFKYSKYNRQYDVDITSVLNTDAQHPVTIEDSTNDKTYPLSGSAADGTDSQSLQIANTGEIEISWTRKEHNPDQSFLIRLTPSNEQILGPDPTTTTTT</sequence>
<evidence type="ECO:0000256" key="2">
    <source>
        <dbReference type="SAM" id="SignalP"/>
    </source>
</evidence>
<dbReference type="AlphaFoldDB" id="A0AAN5CUW8"/>
<comment type="caution">
    <text evidence="3">The sequence shown here is derived from an EMBL/GenBank/DDBJ whole genome shotgun (WGS) entry which is preliminary data.</text>
</comment>
<feature type="region of interest" description="Disordered" evidence="1">
    <location>
        <begin position="300"/>
        <end position="322"/>
    </location>
</feature>
<name>A0AAN5CUW8_9BILA</name>
<accession>A0AAN5CUW8</accession>
<evidence type="ECO:0000256" key="1">
    <source>
        <dbReference type="SAM" id="MobiDB-lite"/>
    </source>
</evidence>
<dbReference type="EMBL" id="BTRK01000005">
    <property type="protein sequence ID" value="GMR51426.1"/>
    <property type="molecule type" value="Genomic_DNA"/>
</dbReference>
<feature type="non-terminal residue" evidence="3">
    <location>
        <position position="370"/>
    </location>
</feature>
<feature type="non-terminal residue" evidence="3">
    <location>
        <position position="1"/>
    </location>
</feature>
<proteinExistence type="predicted"/>
<dbReference type="Proteomes" id="UP001328107">
    <property type="component" value="Unassembled WGS sequence"/>
</dbReference>
<feature type="signal peptide" evidence="2">
    <location>
        <begin position="1"/>
        <end position="15"/>
    </location>
</feature>
<protein>
    <submittedName>
        <fullName evidence="3">Uncharacterized protein</fullName>
    </submittedName>
</protein>
<evidence type="ECO:0000313" key="3">
    <source>
        <dbReference type="EMBL" id="GMR51426.1"/>
    </source>
</evidence>
<organism evidence="3 4">
    <name type="scientific">Pristionchus mayeri</name>
    <dbReference type="NCBI Taxonomy" id="1317129"/>
    <lineage>
        <taxon>Eukaryota</taxon>
        <taxon>Metazoa</taxon>
        <taxon>Ecdysozoa</taxon>
        <taxon>Nematoda</taxon>
        <taxon>Chromadorea</taxon>
        <taxon>Rhabditida</taxon>
        <taxon>Rhabditina</taxon>
        <taxon>Diplogasteromorpha</taxon>
        <taxon>Diplogasteroidea</taxon>
        <taxon>Neodiplogasteridae</taxon>
        <taxon>Pristionchus</taxon>
    </lineage>
</organism>
<gene>
    <name evidence="3" type="ORF">PMAYCL1PPCAC_21621</name>
</gene>